<protein>
    <submittedName>
        <fullName evidence="6">ABC transporter ATP-binding protein</fullName>
    </submittedName>
</protein>
<dbReference type="SMART" id="SM00382">
    <property type="entry name" value="AAA"/>
    <property type="match status" value="1"/>
</dbReference>
<dbReference type="InterPro" id="IPR003439">
    <property type="entry name" value="ABC_transporter-like_ATP-bd"/>
</dbReference>
<dbReference type="PROSITE" id="PS00211">
    <property type="entry name" value="ABC_TRANSPORTER_1"/>
    <property type="match status" value="1"/>
</dbReference>
<comment type="caution">
    <text evidence="6">The sequence shown here is derived from an EMBL/GenBank/DDBJ whole genome shotgun (WGS) entry which is preliminary data.</text>
</comment>
<dbReference type="AlphaFoldDB" id="A0A931ABB6"/>
<dbReference type="Proteomes" id="UP000605361">
    <property type="component" value="Unassembled WGS sequence"/>
</dbReference>
<dbReference type="GO" id="GO:0005886">
    <property type="term" value="C:plasma membrane"/>
    <property type="evidence" value="ECO:0007669"/>
    <property type="project" value="TreeGrafter"/>
</dbReference>
<evidence type="ECO:0000313" key="7">
    <source>
        <dbReference type="Proteomes" id="UP000605361"/>
    </source>
</evidence>
<dbReference type="GO" id="GO:0098796">
    <property type="term" value="C:membrane protein complex"/>
    <property type="evidence" value="ECO:0007669"/>
    <property type="project" value="UniProtKB-ARBA"/>
</dbReference>
<organism evidence="6 7">
    <name type="scientific">Nonomuraea cypriaca</name>
    <dbReference type="NCBI Taxonomy" id="1187855"/>
    <lineage>
        <taxon>Bacteria</taxon>
        <taxon>Bacillati</taxon>
        <taxon>Actinomycetota</taxon>
        <taxon>Actinomycetes</taxon>
        <taxon>Streptosporangiales</taxon>
        <taxon>Streptosporangiaceae</taxon>
        <taxon>Nonomuraea</taxon>
    </lineage>
</organism>
<evidence type="ECO:0000256" key="3">
    <source>
        <dbReference type="ARBA" id="ARBA00022840"/>
    </source>
</evidence>
<dbReference type="Gene3D" id="3.40.50.300">
    <property type="entry name" value="P-loop containing nucleotide triphosphate hydrolases"/>
    <property type="match status" value="1"/>
</dbReference>
<dbReference type="PANTHER" id="PTHR24220">
    <property type="entry name" value="IMPORT ATP-BINDING PROTEIN"/>
    <property type="match status" value="1"/>
</dbReference>
<dbReference type="InterPro" id="IPR027417">
    <property type="entry name" value="P-loop_NTPase"/>
</dbReference>
<dbReference type="RefSeq" id="WP_195898739.1">
    <property type="nucleotide sequence ID" value="NZ_JADOGI010000102.1"/>
</dbReference>
<reference evidence="6" key="1">
    <citation type="submission" date="2020-11" db="EMBL/GenBank/DDBJ databases">
        <title>Whole-genome analyses of Nonomuraea sp. K274.</title>
        <authorList>
            <person name="Veyisoglu A."/>
        </authorList>
    </citation>
    <scope>NUCLEOTIDE SEQUENCE</scope>
    <source>
        <strain evidence="6">K274</strain>
    </source>
</reference>
<gene>
    <name evidence="6" type="ORF">ITP53_29580</name>
</gene>
<keyword evidence="3 6" id="KW-0067">ATP-binding</keyword>
<dbReference type="FunFam" id="3.40.50.300:FF:000032">
    <property type="entry name" value="Export ABC transporter ATP-binding protein"/>
    <property type="match status" value="1"/>
</dbReference>
<dbReference type="PROSITE" id="PS50893">
    <property type="entry name" value="ABC_TRANSPORTER_2"/>
    <property type="match status" value="1"/>
</dbReference>
<dbReference type="GO" id="GO:0005524">
    <property type="term" value="F:ATP binding"/>
    <property type="evidence" value="ECO:0007669"/>
    <property type="project" value="UniProtKB-KW"/>
</dbReference>
<evidence type="ECO:0000256" key="2">
    <source>
        <dbReference type="ARBA" id="ARBA00022741"/>
    </source>
</evidence>
<dbReference type="InterPro" id="IPR003593">
    <property type="entry name" value="AAA+_ATPase"/>
</dbReference>
<dbReference type="InterPro" id="IPR017911">
    <property type="entry name" value="MacB-like_ATP-bd"/>
</dbReference>
<keyword evidence="1" id="KW-0813">Transport</keyword>
<dbReference type="Pfam" id="PF00005">
    <property type="entry name" value="ABC_tran"/>
    <property type="match status" value="1"/>
</dbReference>
<dbReference type="CDD" id="cd03255">
    <property type="entry name" value="ABC_MJ0796_LolCDE_FtsE"/>
    <property type="match status" value="1"/>
</dbReference>
<dbReference type="SUPFAM" id="SSF52540">
    <property type="entry name" value="P-loop containing nucleoside triphosphate hydrolases"/>
    <property type="match status" value="1"/>
</dbReference>
<dbReference type="GO" id="GO:0022857">
    <property type="term" value="F:transmembrane transporter activity"/>
    <property type="evidence" value="ECO:0007669"/>
    <property type="project" value="TreeGrafter"/>
</dbReference>
<dbReference type="InterPro" id="IPR015854">
    <property type="entry name" value="ABC_transpr_LolD-like"/>
</dbReference>
<dbReference type="PANTHER" id="PTHR24220:SF86">
    <property type="entry name" value="ABC TRANSPORTER ABCH.1"/>
    <property type="match status" value="1"/>
</dbReference>
<name>A0A931ABB6_9ACTN</name>
<sequence>MSTHRSTTTSFPPPVLELEAVTKTYGEQPPVPALQSVSFTVRKGELVAIVGPSGSGKTTLLHVMGTLERPSGGIVRINGIDVASLDDRRLAALRARDIGFVFQQFFLAEYSTALENVADGLLYAGVDVRARRERAAEALTRVGLTDRAGFRPGKMSGGQRQRVAIARALVGRPAIVLADEPTGNLDSATGASILKLLLELNAGGATIIVITHDSELAAGLPRQVHVLDGRIVSDSAYDLRHWPGDPADAHTPGQPAGERRS</sequence>
<evidence type="ECO:0000259" key="5">
    <source>
        <dbReference type="PROSITE" id="PS50893"/>
    </source>
</evidence>
<dbReference type="InterPro" id="IPR017871">
    <property type="entry name" value="ABC_transporter-like_CS"/>
</dbReference>
<feature type="region of interest" description="Disordered" evidence="4">
    <location>
        <begin position="242"/>
        <end position="261"/>
    </location>
</feature>
<evidence type="ECO:0000313" key="6">
    <source>
        <dbReference type="EMBL" id="MBF8189807.1"/>
    </source>
</evidence>
<feature type="domain" description="ABC transporter" evidence="5">
    <location>
        <begin position="16"/>
        <end position="254"/>
    </location>
</feature>
<proteinExistence type="predicted"/>
<keyword evidence="7" id="KW-1185">Reference proteome</keyword>
<dbReference type="EMBL" id="JADOGI010000102">
    <property type="protein sequence ID" value="MBF8189807.1"/>
    <property type="molecule type" value="Genomic_DNA"/>
</dbReference>
<accession>A0A931ABB6</accession>
<dbReference type="GO" id="GO:0016887">
    <property type="term" value="F:ATP hydrolysis activity"/>
    <property type="evidence" value="ECO:0007669"/>
    <property type="project" value="InterPro"/>
</dbReference>
<evidence type="ECO:0000256" key="4">
    <source>
        <dbReference type="SAM" id="MobiDB-lite"/>
    </source>
</evidence>
<evidence type="ECO:0000256" key="1">
    <source>
        <dbReference type="ARBA" id="ARBA00022448"/>
    </source>
</evidence>
<keyword evidence="2" id="KW-0547">Nucleotide-binding</keyword>